<dbReference type="OrthoDB" id="1051127at2759"/>
<comment type="caution">
    <text evidence="2">The sequence shown here is derived from an EMBL/GenBank/DDBJ whole genome shotgun (WGS) entry which is preliminary data.</text>
</comment>
<dbReference type="AlphaFoldDB" id="A0A9Q0WZB0"/>
<dbReference type="GO" id="GO:0006338">
    <property type="term" value="P:chromatin remodeling"/>
    <property type="evidence" value="ECO:0007669"/>
    <property type="project" value="InterPro"/>
</dbReference>
<proteinExistence type="predicted"/>
<accession>A0A9Q0WZB0</accession>
<organism evidence="2 3">
    <name type="scientific">Salix purpurea</name>
    <name type="common">Purple osier willow</name>
    <dbReference type="NCBI Taxonomy" id="77065"/>
    <lineage>
        <taxon>Eukaryota</taxon>
        <taxon>Viridiplantae</taxon>
        <taxon>Streptophyta</taxon>
        <taxon>Embryophyta</taxon>
        <taxon>Tracheophyta</taxon>
        <taxon>Spermatophyta</taxon>
        <taxon>Magnoliopsida</taxon>
        <taxon>eudicotyledons</taxon>
        <taxon>Gunneridae</taxon>
        <taxon>Pentapetalae</taxon>
        <taxon>rosids</taxon>
        <taxon>fabids</taxon>
        <taxon>Malpighiales</taxon>
        <taxon>Salicaceae</taxon>
        <taxon>Saliceae</taxon>
        <taxon>Salix</taxon>
    </lineage>
</organism>
<feature type="region of interest" description="Disordered" evidence="1">
    <location>
        <begin position="159"/>
        <end position="178"/>
    </location>
</feature>
<dbReference type="SUPFAM" id="SSF52058">
    <property type="entry name" value="L domain-like"/>
    <property type="match status" value="1"/>
</dbReference>
<dbReference type="InterPro" id="IPR001611">
    <property type="entry name" value="Leu-rich_rpt"/>
</dbReference>
<dbReference type="Proteomes" id="UP001151532">
    <property type="component" value="Chromosome 5"/>
</dbReference>
<dbReference type="PANTHER" id="PTHR21561:SF14">
    <property type="entry name" value="HIT ZINC FINGER AND PAPA-1-LIKE DOMAIN-CONTAINING PROTEIN"/>
    <property type="match status" value="1"/>
</dbReference>
<dbReference type="Gene3D" id="3.80.10.10">
    <property type="entry name" value="Ribonuclease Inhibitor"/>
    <property type="match status" value="1"/>
</dbReference>
<dbReference type="Pfam" id="PF00560">
    <property type="entry name" value="LRR_1"/>
    <property type="match status" value="2"/>
</dbReference>
<keyword evidence="3" id="KW-1185">Reference proteome</keyword>
<evidence type="ECO:0000313" key="3">
    <source>
        <dbReference type="Proteomes" id="UP001151532"/>
    </source>
</evidence>
<dbReference type="InterPro" id="IPR032675">
    <property type="entry name" value="LRR_dom_sf"/>
</dbReference>
<reference evidence="2" key="1">
    <citation type="submission" date="2022-11" db="EMBL/GenBank/DDBJ databases">
        <authorList>
            <person name="Hyden B.L."/>
            <person name="Feng K."/>
            <person name="Yates T."/>
            <person name="Jawdy S."/>
            <person name="Smart L.B."/>
            <person name="Muchero W."/>
        </authorList>
    </citation>
    <scope>NUCLEOTIDE SEQUENCE</scope>
    <source>
        <tissue evidence="2">Shoot tip</tissue>
    </source>
</reference>
<protein>
    <submittedName>
        <fullName evidence="2">INO80 COMPLEX SUBUNIT B</fullName>
    </submittedName>
</protein>
<gene>
    <name evidence="2" type="ORF">OIU79_018687</name>
</gene>
<feature type="compositionally biased region" description="Basic and acidic residues" evidence="1">
    <location>
        <begin position="206"/>
        <end position="245"/>
    </location>
</feature>
<dbReference type="PANTHER" id="PTHR21561">
    <property type="entry name" value="INO80 COMPLEX SUBUNIT B"/>
    <property type="match status" value="1"/>
</dbReference>
<dbReference type="GO" id="GO:0031011">
    <property type="term" value="C:Ino80 complex"/>
    <property type="evidence" value="ECO:0007669"/>
    <property type="project" value="InterPro"/>
</dbReference>
<evidence type="ECO:0000256" key="1">
    <source>
        <dbReference type="SAM" id="MobiDB-lite"/>
    </source>
</evidence>
<dbReference type="InterPro" id="IPR029523">
    <property type="entry name" value="INO80B/Ies2"/>
</dbReference>
<dbReference type="EMBL" id="JAPFFK010000002">
    <property type="protein sequence ID" value="KAJ6775563.1"/>
    <property type="molecule type" value="Genomic_DNA"/>
</dbReference>
<evidence type="ECO:0000313" key="2">
    <source>
        <dbReference type="EMBL" id="KAJ6775563.1"/>
    </source>
</evidence>
<reference evidence="2" key="2">
    <citation type="journal article" date="2023" name="Int. J. Mol. Sci.">
        <title>De Novo Assembly and Annotation of 11 Diverse Shrub Willow (Salix) Genomes Reveals Novel Gene Organization in Sex-Linked Regions.</title>
        <authorList>
            <person name="Hyden B."/>
            <person name="Feng K."/>
            <person name="Yates T.B."/>
            <person name="Jawdy S."/>
            <person name="Cereghino C."/>
            <person name="Smart L.B."/>
            <person name="Muchero W."/>
        </authorList>
    </citation>
    <scope>NUCLEOTIDE SEQUENCE</scope>
    <source>
        <tissue evidence="2">Shoot tip</tissue>
    </source>
</reference>
<sequence length="245" mass="27646">MANNHFTGCIPPCFGNMSSLVYLDLSNNHMSCELLEHNLPRGSLTYLKLSNNNFNGRLTPSVFNRTSLRYLYLNDNKFVGEVPGTFLPVLWIVDISNNLLSGMLPKGIGNSSIFLRGIDLSRNHFEGDVCAGVHGSTRFGKECKKSKLGRVSDDTDYVEEEDLGSDGDRTSKRKKPRKELVDLLADSKKEMTVTTRQRALQSGRDVSSEKKEKLSELEQQLKRAEDLQRRRMQVEKANRESEAEA</sequence>
<feature type="region of interest" description="Disordered" evidence="1">
    <location>
        <begin position="191"/>
        <end position="245"/>
    </location>
</feature>
<name>A0A9Q0WZB0_SALPP</name>